<dbReference type="PROSITE" id="PS51687">
    <property type="entry name" value="SAM_MT_RNA_M5U"/>
    <property type="match status" value="1"/>
</dbReference>
<evidence type="ECO:0000313" key="15">
    <source>
        <dbReference type="EMBL" id="KTC65927.1"/>
    </source>
</evidence>
<evidence type="ECO:0000256" key="1">
    <source>
        <dbReference type="ARBA" id="ARBA00022485"/>
    </source>
</evidence>
<feature type="binding site" evidence="11">
    <location>
        <position position="81"/>
    </location>
    <ligand>
        <name>[4Fe-4S] cluster</name>
        <dbReference type="ChEBI" id="CHEBI:49883"/>
    </ligand>
</feature>
<evidence type="ECO:0000256" key="12">
    <source>
        <dbReference type="PROSITE-ProRule" id="PRU01024"/>
    </source>
</evidence>
<evidence type="ECO:0000256" key="3">
    <source>
        <dbReference type="ARBA" id="ARBA00022603"/>
    </source>
</evidence>
<reference evidence="15 17" key="1">
    <citation type="submission" date="2015-11" db="EMBL/GenBank/DDBJ databases">
        <title>Identification of large and diverse effector repertoires of 38 Legionella species.</title>
        <authorList>
            <person name="Burstein D."/>
            <person name="Amaro F."/>
            <person name="Zusman T."/>
            <person name="Lifshitz Z."/>
            <person name="Cohen O."/>
            <person name="Gilbert J.A."/>
            <person name="Pupko T."/>
            <person name="Shuman H.A."/>
            <person name="Segal G."/>
        </authorList>
    </citation>
    <scope>NUCLEOTIDE SEQUENCE [LARGE SCALE GENOMIC DNA]</scope>
    <source>
        <strain evidence="15 17">1762-AUS-E</strain>
    </source>
</reference>
<feature type="binding site" evidence="11 12">
    <location>
        <position position="371"/>
    </location>
    <ligand>
        <name>S-adenosyl-L-methionine</name>
        <dbReference type="ChEBI" id="CHEBI:59789"/>
    </ligand>
</feature>
<dbReference type="PATRIC" id="fig|45056.6.peg.605"/>
<proteinExistence type="inferred from homology"/>
<dbReference type="InterPro" id="IPR010280">
    <property type="entry name" value="U5_MeTrfase_fam"/>
</dbReference>
<dbReference type="KEGG" id="ladl:NCTC12735_01181"/>
<feature type="binding site" evidence="11 12">
    <location>
        <position position="323"/>
    </location>
    <ligand>
        <name>S-adenosyl-L-methionine</name>
        <dbReference type="ChEBI" id="CHEBI:59789"/>
    </ligand>
</feature>
<feature type="domain" description="TRAM" evidence="14">
    <location>
        <begin position="2"/>
        <end position="62"/>
    </location>
</feature>
<evidence type="ECO:0000259" key="14">
    <source>
        <dbReference type="PROSITE" id="PS50926"/>
    </source>
</evidence>
<dbReference type="PANTHER" id="PTHR11061">
    <property type="entry name" value="RNA M5U METHYLTRANSFERASE"/>
    <property type="match status" value="1"/>
</dbReference>
<dbReference type="FunFam" id="2.40.50.140:FF:000097">
    <property type="entry name" value="23S rRNA (uracil(1939)-C(5))-methyltransferase RlmD"/>
    <property type="match status" value="1"/>
</dbReference>
<dbReference type="InterPro" id="IPR001566">
    <property type="entry name" value="23S_rRNA_MeTrfase_RlmD"/>
</dbReference>
<name>A0A0W0R4F5_9GAMM</name>
<dbReference type="Proteomes" id="UP000281170">
    <property type="component" value="Plasmid 18"/>
</dbReference>
<dbReference type="EMBL" id="LR134427">
    <property type="protein sequence ID" value="VEH85547.1"/>
    <property type="molecule type" value="Genomic_DNA"/>
</dbReference>
<evidence type="ECO:0000313" key="16">
    <source>
        <dbReference type="EMBL" id="VEH85547.1"/>
    </source>
</evidence>
<evidence type="ECO:0000256" key="7">
    <source>
        <dbReference type="ARBA" id="ARBA00023004"/>
    </source>
</evidence>
<dbReference type="Pfam" id="PF01938">
    <property type="entry name" value="TRAM"/>
    <property type="match status" value="1"/>
</dbReference>
<feature type="active site" evidence="13">
    <location>
        <position position="397"/>
    </location>
</feature>
<dbReference type="STRING" id="45056.Lade_0585"/>
<dbReference type="InterPro" id="IPR030390">
    <property type="entry name" value="MeTrfase_TrmA_AS"/>
</dbReference>
<evidence type="ECO:0000313" key="17">
    <source>
        <dbReference type="Proteomes" id="UP000054859"/>
    </source>
</evidence>
<dbReference type="Gene3D" id="2.40.50.140">
    <property type="entry name" value="Nucleic acid-binding proteins"/>
    <property type="match status" value="1"/>
</dbReference>
<comment type="catalytic activity">
    <reaction evidence="9 11">
        <text>uridine(1939) in 23S rRNA + S-adenosyl-L-methionine = 5-methyluridine(1939) in 23S rRNA + S-adenosyl-L-homocysteine + H(+)</text>
        <dbReference type="Rhea" id="RHEA:42908"/>
        <dbReference type="Rhea" id="RHEA-COMP:10278"/>
        <dbReference type="Rhea" id="RHEA-COMP:10279"/>
        <dbReference type="ChEBI" id="CHEBI:15378"/>
        <dbReference type="ChEBI" id="CHEBI:57856"/>
        <dbReference type="ChEBI" id="CHEBI:59789"/>
        <dbReference type="ChEBI" id="CHEBI:65315"/>
        <dbReference type="ChEBI" id="CHEBI:74447"/>
        <dbReference type="EC" id="2.1.1.190"/>
    </reaction>
</comment>
<feature type="binding site" evidence="11">
    <location>
        <position position="75"/>
    </location>
    <ligand>
        <name>[4Fe-4S] cluster</name>
        <dbReference type="ChEBI" id="CHEBI:49883"/>
    </ligand>
</feature>
<feature type="active site" description="Nucleophile" evidence="11 12">
    <location>
        <position position="397"/>
    </location>
</feature>
<evidence type="ECO:0000256" key="8">
    <source>
        <dbReference type="ARBA" id="ARBA00023014"/>
    </source>
</evidence>
<keyword evidence="4 11" id="KW-0808">Transferase</keyword>
<keyword evidence="2 11" id="KW-0698">rRNA processing</keyword>
<sequence>MKKLKSNPVPVGATIEKFSHDGRGIARINGKTTFIEGSLPGEEVTFIYTRKKSDFDEGKLFEVIKPSPHRVKALCPNYTVCGGCSLQHLDEEKQIEEKQQLLLDLLSRIGHCQPEKILPPLKASAWNYRNKARLSVRYVEKKQSTLVGFRERDNPRYIADIEECPVLNRSVGKEIKDLRCLINSFDNPRNIAQVEVAIGQETALIFRNLNALLPTDEDKLREYAIKRNFRIFLQPAGPDSVYLFHPKEGSSFLQYKLPAQKVQFEFHPTDFTQVNEELNQLMVAQALQLLELNEDDTVLDLFCGLGNFTLPMAKQCHQVVGVEGSEGMVNRAYHNAKLNDITNVEFFAANLEESTIFKQLKKYNFTKLLLDPPRTGALNIVTNIQNIKPHRIVYVSCNPSTLARDSDILINQQGYRLLSAGVMDMFPHTAHVESIAVFEKR</sequence>
<dbReference type="GO" id="GO:0051539">
    <property type="term" value="F:4 iron, 4 sulfur cluster binding"/>
    <property type="evidence" value="ECO:0007669"/>
    <property type="project" value="UniProtKB-KW"/>
</dbReference>
<organism evidence="15 17">
    <name type="scientific">Legionella adelaidensis</name>
    <dbReference type="NCBI Taxonomy" id="45056"/>
    <lineage>
        <taxon>Bacteria</taxon>
        <taxon>Pseudomonadati</taxon>
        <taxon>Pseudomonadota</taxon>
        <taxon>Gammaproteobacteria</taxon>
        <taxon>Legionellales</taxon>
        <taxon>Legionellaceae</taxon>
        <taxon>Legionella</taxon>
    </lineage>
</organism>
<dbReference type="OrthoDB" id="9804590at2"/>
<dbReference type="GO" id="GO:0070041">
    <property type="term" value="F:rRNA (uridine-C5-)-methyltransferase activity"/>
    <property type="evidence" value="ECO:0007669"/>
    <property type="project" value="UniProtKB-UniRule"/>
</dbReference>
<evidence type="ECO:0000256" key="4">
    <source>
        <dbReference type="ARBA" id="ARBA00022679"/>
    </source>
</evidence>
<keyword evidence="3 11" id="KW-0489">Methyltransferase</keyword>
<feature type="binding site" evidence="11">
    <location>
        <position position="164"/>
    </location>
    <ligand>
        <name>[4Fe-4S] cluster</name>
        <dbReference type="ChEBI" id="CHEBI:49883"/>
    </ligand>
</feature>
<protein>
    <recommendedName>
        <fullName evidence="11">23S rRNA (uracil(1939)-C(5))-methyltransferase RlmD</fullName>
        <ecNumber evidence="11">2.1.1.190</ecNumber>
    </recommendedName>
    <alternativeName>
        <fullName evidence="11">23S rRNA(m5U1939)-methyltransferase</fullName>
    </alternativeName>
</protein>
<keyword evidence="7 11" id="KW-0408">Iron</keyword>
<dbReference type="InterPro" id="IPR002792">
    <property type="entry name" value="TRAM_dom"/>
</dbReference>
<dbReference type="PROSITE" id="PS50926">
    <property type="entry name" value="TRAM"/>
    <property type="match status" value="1"/>
</dbReference>
<accession>A0A0W0R4F5</accession>
<keyword evidence="16" id="KW-0614">Plasmid</keyword>
<feature type="binding site" evidence="11 12">
    <location>
        <position position="302"/>
    </location>
    <ligand>
        <name>S-adenosyl-L-methionine</name>
        <dbReference type="ChEBI" id="CHEBI:59789"/>
    </ligand>
</feature>
<dbReference type="GO" id="GO:0005506">
    <property type="term" value="F:iron ion binding"/>
    <property type="evidence" value="ECO:0007669"/>
    <property type="project" value="UniProtKB-UniRule"/>
</dbReference>
<gene>
    <name evidence="15" type="primary">rumA</name>
    <name evidence="11 16" type="synonym">rlmD</name>
    <name evidence="15" type="ORF">Lade_0585</name>
    <name evidence="16" type="ORF">NCTC12735_01181</name>
</gene>
<keyword evidence="1 11" id="KW-0004">4Fe-4S</keyword>
<dbReference type="GO" id="GO:0070475">
    <property type="term" value="P:rRNA base methylation"/>
    <property type="evidence" value="ECO:0007669"/>
    <property type="project" value="TreeGrafter"/>
</dbReference>
<evidence type="ECO:0000256" key="5">
    <source>
        <dbReference type="ARBA" id="ARBA00022691"/>
    </source>
</evidence>
<dbReference type="EMBL" id="LNKA01000001">
    <property type="protein sequence ID" value="KTC65927.1"/>
    <property type="molecule type" value="Genomic_DNA"/>
</dbReference>
<dbReference type="GO" id="GO:0003723">
    <property type="term" value="F:RNA binding"/>
    <property type="evidence" value="ECO:0007669"/>
    <property type="project" value="InterPro"/>
</dbReference>
<dbReference type="PROSITE" id="PS01230">
    <property type="entry name" value="TRMA_1"/>
    <property type="match status" value="1"/>
</dbReference>
<dbReference type="RefSeq" id="WP_058461650.1">
    <property type="nucleotide sequence ID" value="NZ_CAAAHS010000004.1"/>
</dbReference>
<dbReference type="Proteomes" id="UP000054859">
    <property type="component" value="Unassembled WGS sequence"/>
</dbReference>
<keyword evidence="5 11" id="KW-0949">S-adenosyl-L-methionine</keyword>
<dbReference type="PROSITE" id="PS01231">
    <property type="entry name" value="TRMA_2"/>
    <property type="match status" value="1"/>
</dbReference>
<evidence type="ECO:0000256" key="6">
    <source>
        <dbReference type="ARBA" id="ARBA00022723"/>
    </source>
</evidence>
<dbReference type="Gene3D" id="3.40.50.150">
    <property type="entry name" value="Vaccinia Virus protein VP39"/>
    <property type="match status" value="1"/>
</dbReference>
<dbReference type="PANTHER" id="PTHR11061:SF49">
    <property type="entry name" value="23S RRNA (URACIL(1939)-C(5))-METHYLTRANSFERASE RLMD"/>
    <property type="match status" value="1"/>
</dbReference>
<geneLocation type="plasmid" evidence="16 18">
    <name>18</name>
</geneLocation>
<reference evidence="16 18" key="2">
    <citation type="submission" date="2018-12" db="EMBL/GenBank/DDBJ databases">
        <authorList>
            <consortium name="Pathogen Informatics"/>
        </authorList>
    </citation>
    <scope>NUCLEOTIDE SEQUENCE [LARGE SCALE GENOMIC DNA]</scope>
    <source>
        <strain evidence="16 18">NCTC12735</strain>
        <plasmid evidence="18">18</plasmid>
    </source>
</reference>
<dbReference type="CDD" id="cd02440">
    <property type="entry name" value="AdoMet_MTases"/>
    <property type="match status" value="1"/>
</dbReference>
<dbReference type="HAMAP" id="MF_01010">
    <property type="entry name" value="23SrRNA_methyltr_RlmD"/>
    <property type="match status" value="1"/>
</dbReference>
<dbReference type="NCBIfam" id="NF009639">
    <property type="entry name" value="PRK13168.1"/>
    <property type="match status" value="1"/>
</dbReference>
<dbReference type="InterPro" id="IPR029063">
    <property type="entry name" value="SAM-dependent_MTases_sf"/>
</dbReference>
<dbReference type="Pfam" id="PF05958">
    <property type="entry name" value="tRNA_U5-meth_tr"/>
    <property type="match status" value="1"/>
</dbReference>
<evidence type="ECO:0000256" key="13">
    <source>
        <dbReference type="PROSITE-ProRule" id="PRU10015"/>
    </source>
</evidence>
<dbReference type="AlphaFoldDB" id="A0A0W0R4F5"/>
<dbReference type="InterPro" id="IPR012340">
    <property type="entry name" value="NA-bd_OB-fold"/>
</dbReference>
<evidence type="ECO:0000256" key="11">
    <source>
        <dbReference type="HAMAP-Rule" id="MF_01010"/>
    </source>
</evidence>
<feature type="binding site" evidence="11">
    <location>
        <position position="307"/>
    </location>
    <ligand>
        <name>S-adenosyl-L-methionine</name>
        <dbReference type="ChEBI" id="CHEBI:59789"/>
    </ligand>
</feature>
<dbReference type="Gene3D" id="2.40.50.1070">
    <property type="match status" value="1"/>
</dbReference>
<comment type="similarity">
    <text evidence="11">Belongs to the class I-like SAM-binding methyltransferase superfamily. RNA M5U methyltransferase family. RlmD subfamily.</text>
</comment>
<keyword evidence="6 11" id="KW-0479">Metal-binding</keyword>
<dbReference type="SUPFAM" id="SSF50249">
    <property type="entry name" value="Nucleic acid-binding proteins"/>
    <property type="match status" value="1"/>
</dbReference>
<evidence type="ECO:0000313" key="18">
    <source>
        <dbReference type="Proteomes" id="UP000281170"/>
    </source>
</evidence>
<keyword evidence="17" id="KW-1185">Reference proteome</keyword>
<keyword evidence="8 11" id="KW-0411">Iron-sulfur</keyword>
<evidence type="ECO:0000256" key="2">
    <source>
        <dbReference type="ARBA" id="ARBA00022552"/>
    </source>
</evidence>
<feature type="binding site" evidence="11">
    <location>
        <position position="84"/>
    </location>
    <ligand>
        <name>[4Fe-4S] cluster</name>
        <dbReference type="ChEBI" id="CHEBI:49883"/>
    </ligand>
</feature>
<feature type="binding site" evidence="11">
    <location>
        <position position="350"/>
    </location>
    <ligand>
        <name>S-adenosyl-L-methionine</name>
        <dbReference type="ChEBI" id="CHEBI:59789"/>
    </ligand>
</feature>
<dbReference type="InterPro" id="IPR030391">
    <property type="entry name" value="MeTrfase_TrmA_CS"/>
</dbReference>
<dbReference type="SUPFAM" id="SSF53335">
    <property type="entry name" value="S-adenosyl-L-methionine-dependent methyltransferases"/>
    <property type="match status" value="1"/>
</dbReference>
<dbReference type="EC" id="2.1.1.190" evidence="11"/>
<evidence type="ECO:0000256" key="9">
    <source>
        <dbReference type="ARBA" id="ARBA00052756"/>
    </source>
</evidence>
<dbReference type="NCBIfam" id="TIGR00479">
    <property type="entry name" value="rumA"/>
    <property type="match status" value="1"/>
</dbReference>
<feature type="binding site" evidence="11 12">
    <location>
        <position position="273"/>
    </location>
    <ligand>
        <name>S-adenosyl-L-methionine</name>
        <dbReference type="ChEBI" id="CHEBI:59789"/>
    </ligand>
</feature>
<comment type="function">
    <text evidence="10 11">Catalyzes the formation of 5-methyl-uridine at position 1939 (m5U1939) in 23S rRNA.</text>
</comment>
<dbReference type="FunFam" id="3.40.50.150:FF:000009">
    <property type="entry name" value="23S rRNA (Uracil(1939)-C(5))-methyltransferase RlmD"/>
    <property type="match status" value="1"/>
</dbReference>
<evidence type="ECO:0000256" key="10">
    <source>
        <dbReference type="ARBA" id="ARBA00059995"/>
    </source>
</evidence>